<dbReference type="RefSeq" id="WP_024269193.1">
    <property type="nucleotide sequence ID" value="NC_023035.1"/>
</dbReference>
<accession>V5WMB9</accession>
<dbReference type="Pfam" id="PF13349">
    <property type="entry name" value="DUF4097"/>
    <property type="match status" value="1"/>
</dbReference>
<evidence type="ECO:0000313" key="2">
    <source>
        <dbReference type="EMBL" id="AHC16296.1"/>
    </source>
</evidence>
<dbReference type="AlphaFoldDB" id="V5WMB9"/>
<dbReference type="KEGG" id="slr:L21SP2_2950"/>
<dbReference type="STRING" id="1307761.L21SP2_2950"/>
<proteinExistence type="predicted"/>
<dbReference type="Gene3D" id="2.160.20.120">
    <property type="match status" value="1"/>
</dbReference>
<dbReference type="OrthoDB" id="1523429at2"/>
<name>V5WMB9_9SPIO</name>
<protein>
    <recommendedName>
        <fullName evidence="1">DUF4097 domain-containing protein</fullName>
    </recommendedName>
</protein>
<organism evidence="2 3">
    <name type="scientific">Salinispira pacifica</name>
    <dbReference type="NCBI Taxonomy" id="1307761"/>
    <lineage>
        <taxon>Bacteria</taxon>
        <taxon>Pseudomonadati</taxon>
        <taxon>Spirochaetota</taxon>
        <taxon>Spirochaetia</taxon>
        <taxon>Spirochaetales</taxon>
        <taxon>Spirochaetaceae</taxon>
        <taxon>Salinispira</taxon>
    </lineage>
</organism>
<dbReference type="PANTHER" id="PTHR34094">
    <property type="match status" value="1"/>
</dbReference>
<gene>
    <name evidence="2" type="ORF">L21SP2_2950</name>
</gene>
<dbReference type="HOGENOM" id="CLU_972835_0_0_12"/>
<dbReference type="PANTHER" id="PTHR34094:SF1">
    <property type="entry name" value="PROTEIN FAM185A"/>
    <property type="match status" value="1"/>
</dbReference>
<evidence type="ECO:0000259" key="1">
    <source>
        <dbReference type="Pfam" id="PF13349"/>
    </source>
</evidence>
<reference evidence="2 3" key="1">
    <citation type="journal article" date="2015" name="Stand. Genomic Sci.">
        <title>Complete genome sequence and description of Salinispira pacifica gen. nov., sp. nov., a novel spirochaete isolated form a hypersaline microbial mat.</title>
        <authorList>
            <person name="Ben Hania W."/>
            <person name="Joseph M."/>
            <person name="Schumann P."/>
            <person name="Bunk B."/>
            <person name="Fiebig A."/>
            <person name="Sproer C."/>
            <person name="Klenk H.P."/>
            <person name="Fardeau M.L."/>
            <person name="Spring S."/>
        </authorList>
    </citation>
    <scope>NUCLEOTIDE SEQUENCE [LARGE SCALE GENOMIC DNA]</scope>
    <source>
        <strain evidence="2 3">L21-RPul-D2</strain>
    </source>
</reference>
<keyword evidence="3" id="KW-1185">Reference proteome</keyword>
<dbReference type="eggNOG" id="COG3595">
    <property type="taxonomic scope" value="Bacteria"/>
</dbReference>
<feature type="domain" description="DUF4097" evidence="1">
    <location>
        <begin position="38"/>
        <end position="285"/>
    </location>
</feature>
<dbReference type="InterPro" id="IPR025164">
    <property type="entry name" value="Toastrack_DUF4097"/>
</dbReference>
<dbReference type="EMBL" id="CP006939">
    <property type="protein sequence ID" value="AHC16296.1"/>
    <property type="molecule type" value="Genomic_DNA"/>
</dbReference>
<dbReference type="Proteomes" id="UP000018680">
    <property type="component" value="Chromosome"/>
</dbReference>
<sequence length="286" mass="30876">MKSKRIIFPFFAFFLLLGLPGISAEGGEEIQQDRFTDIREISVSAPDWDILLGPSSRDSRVRLSDYQSRDYRIDIAQTGDRLNIEIRPKRALRIFSTGQPKLSLTVPENALLEISTASGDIRLQEVITGELRVSSASGDMEGRGISGSLEFSSASGDLDLGGMQGDISAKTSSGDIQIRRVEGLMSFQSSSGEIMIGEATGGLEAKTSSGDIRFENLSIFQGARFASVSGDIELDVLGTLSEYSIECKSTSGDIRVFDYRTEDRLNAGDGDVPLTAATTSGDISIY</sequence>
<evidence type="ECO:0000313" key="3">
    <source>
        <dbReference type="Proteomes" id="UP000018680"/>
    </source>
</evidence>